<proteinExistence type="inferred from homology"/>
<name>A0A426ZZK7_ENSVE</name>
<dbReference type="EMBL" id="AMZH03004360">
    <property type="protein sequence ID" value="RRT69382.1"/>
    <property type="molecule type" value="Genomic_DNA"/>
</dbReference>
<evidence type="ECO:0000256" key="6">
    <source>
        <dbReference type="PROSITE-ProRule" id="PRU00782"/>
    </source>
</evidence>
<comment type="caution">
    <text evidence="6">Lacks conserved residue(s) required for the propagation of feature annotation.</text>
</comment>
<dbReference type="Proteomes" id="UP000287651">
    <property type="component" value="Unassembled WGS sequence"/>
</dbReference>
<organism evidence="10 11">
    <name type="scientific">Ensete ventricosum</name>
    <name type="common">Abyssinian banana</name>
    <name type="synonym">Musa ensete</name>
    <dbReference type="NCBI Taxonomy" id="4639"/>
    <lineage>
        <taxon>Eukaryota</taxon>
        <taxon>Viridiplantae</taxon>
        <taxon>Streptophyta</taxon>
        <taxon>Embryophyta</taxon>
        <taxon>Tracheophyta</taxon>
        <taxon>Spermatophyta</taxon>
        <taxon>Magnoliopsida</taxon>
        <taxon>Liliopsida</taxon>
        <taxon>Zingiberales</taxon>
        <taxon>Musaceae</taxon>
        <taxon>Ensete</taxon>
    </lineage>
</organism>
<keyword evidence="4 6" id="KW-0505">Motor protein</keyword>
<keyword evidence="5 6" id="KW-0009">Actin-binding</keyword>
<evidence type="ECO:0000256" key="7">
    <source>
        <dbReference type="SAM" id="MobiDB-lite"/>
    </source>
</evidence>
<protein>
    <recommendedName>
        <fullName evidence="9">Myosin motor domain-containing protein</fullName>
    </recommendedName>
</protein>
<dbReference type="GO" id="GO:0051015">
    <property type="term" value="F:actin filament binding"/>
    <property type="evidence" value="ECO:0007669"/>
    <property type="project" value="TreeGrafter"/>
</dbReference>
<keyword evidence="1 6" id="KW-0547">Nucleotide-binding</keyword>
<dbReference type="GO" id="GO:0016020">
    <property type="term" value="C:membrane"/>
    <property type="evidence" value="ECO:0007669"/>
    <property type="project" value="TreeGrafter"/>
</dbReference>
<accession>A0A426ZZK7</accession>
<evidence type="ECO:0000313" key="10">
    <source>
        <dbReference type="EMBL" id="RRT69382.1"/>
    </source>
</evidence>
<evidence type="ECO:0000259" key="9">
    <source>
        <dbReference type="PROSITE" id="PS51456"/>
    </source>
</evidence>
<evidence type="ECO:0000256" key="5">
    <source>
        <dbReference type="ARBA" id="ARBA00023203"/>
    </source>
</evidence>
<dbReference type="PROSITE" id="PS51456">
    <property type="entry name" value="MYOSIN_MOTOR"/>
    <property type="match status" value="1"/>
</dbReference>
<dbReference type="GO" id="GO:0005737">
    <property type="term" value="C:cytoplasm"/>
    <property type="evidence" value="ECO:0007669"/>
    <property type="project" value="TreeGrafter"/>
</dbReference>
<keyword evidence="8" id="KW-1133">Transmembrane helix</keyword>
<feature type="region of interest" description="Disordered" evidence="7">
    <location>
        <begin position="52"/>
        <end position="186"/>
    </location>
</feature>
<gene>
    <name evidence="10" type="ORF">B296_00025389</name>
</gene>
<comment type="caution">
    <text evidence="10">The sequence shown here is derived from an EMBL/GenBank/DDBJ whole genome shotgun (WGS) entry which is preliminary data.</text>
</comment>
<keyword evidence="2 6" id="KW-0067">ATP-binding</keyword>
<feature type="domain" description="Myosin motor" evidence="9">
    <location>
        <begin position="400"/>
        <end position="482"/>
    </location>
</feature>
<feature type="binding site" evidence="6">
    <location>
        <begin position="405"/>
        <end position="412"/>
    </location>
    <ligand>
        <name>ATP</name>
        <dbReference type="ChEBI" id="CHEBI:30616"/>
    </ligand>
</feature>
<dbReference type="GO" id="GO:0000146">
    <property type="term" value="F:microfilament motor activity"/>
    <property type="evidence" value="ECO:0007669"/>
    <property type="project" value="TreeGrafter"/>
</dbReference>
<dbReference type="GO" id="GO:0005524">
    <property type="term" value="F:ATP binding"/>
    <property type="evidence" value="ECO:0007669"/>
    <property type="project" value="UniProtKB-UniRule"/>
</dbReference>
<dbReference type="InterPro" id="IPR027417">
    <property type="entry name" value="P-loop_NTPase"/>
</dbReference>
<keyword evidence="8" id="KW-0472">Membrane</keyword>
<feature type="compositionally biased region" description="Basic and acidic residues" evidence="7">
    <location>
        <begin position="60"/>
        <end position="74"/>
    </location>
</feature>
<dbReference type="PRINTS" id="PR00193">
    <property type="entry name" value="MYOSINHEAVY"/>
</dbReference>
<reference evidence="10 11" key="1">
    <citation type="journal article" date="2014" name="Agronomy (Basel)">
        <title>A Draft Genome Sequence for Ensete ventricosum, the Drought-Tolerant Tree Against Hunger.</title>
        <authorList>
            <person name="Harrison J."/>
            <person name="Moore K.A."/>
            <person name="Paszkiewicz K."/>
            <person name="Jones T."/>
            <person name="Grant M."/>
            <person name="Ambacheew D."/>
            <person name="Muzemil S."/>
            <person name="Studholme D.J."/>
        </authorList>
    </citation>
    <scope>NUCLEOTIDE SEQUENCE [LARGE SCALE GENOMIC DNA]</scope>
</reference>
<keyword evidence="8" id="KW-0812">Transmembrane</keyword>
<dbReference type="PANTHER" id="PTHR13140:SF780">
    <property type="entry name" value="MYOSIN-1"/>
    <property type="match status" value="1"/>
</dbReference>
<dbReference type="InterPro" id="IPR001609">
    <property type="entry name" value="Myosin_head_motor_dom-like"/>
</dbReference>
<dbReference type="Pfam" id="PF00063">
    <property type="entry name" value="Myosin_head"/>
    <property type="match status" value="1"/>
</dbReference>
<dbReference type="InterPro" id="IPR036961">
    <property type="entry name" value="Kinesin_motor_dom_sf"/>
</dbReference>
<evidence type="ECO:0000256" key="8">
    <source>
        <dbReference type="SAM" id="Phobius"/>
    </source>
</evidence>
<dbReference type="Pfam" id="PF25369">
    <property type="entry name" value="SH3_VIII-1_N"/>
    <property type="match status" value="1"/>
</dbReference>
<dbReference type="InterPro" id="IPR057535">
    <property type="entry name" value="MYO1-3_N_SH3"/>
</dbReference>
<dbReference type="PANTHER" id="PTHR13140">
    <property type="entry name" value="MYOSIN"/>
    <property type="match status" value="1"/>
</dbReference>
<evidence type="ECO:0000256" key="3">
    <source>
        <dbReference type="ARBA" id="ARBA00023123"/>
    </source>
</evidence>
<feature type="compositionally biased region" description="Basic and acidic residues" evidence="7">
    <location>
        <begin position="104"/>
        <end position="164"/>
    </location>
</feature>
<evidence type="ECO:0000256" key="1">
    <source>
        <dbReference type="ARBA" id="ARBA00022741"/>
    </source>
</evidence>
<dbReference type="GO" id="GO:0007015">
    <property type="term" value="P:actin filament organization"/>
    <property type="evidence" value="ECO:0007669"/>
    <property type="project" value="TreeGrafter"/>
</dbReference>
<feature type="transmembrane region" description="Helical" evidence="8">
    <location>
        <begin position="6"/>
        <end position="25"/>
    </location>
</feature>
<dbReference type="AlphaFoldDB" id="A0A426ZZK7"/>
<evidence type="ECO:0000313" key="11">
    <source>
        <dbReference type="Proteomes" id="UP000287651"/>
    </source>
</evidence>
<evidence type="ECO:0000256" key="4">
    <source>
        <dbReference type="ARBA" id="ARBA00023175"/>
    </source>
</evidence>
<feature type="non-terminal residue" evidence="10">
    <location>
        <position position="1"/>
    </location>
</feature>
<dbReference type="GO" id="GO:0016459">
    <property type="term" value="C:myosin complex"/>
    <property type="evidence" value="ECO:0007669"/>
    <property type="project" value="UniProtKB-KW"/>
</dbReference>
<evidence type="ECO:0000256" key="2">
    <source>
        <dbReference type="ARBA" id="ARBA00022840"/>
    </source>
</evidence>
<dbReference type="Gene3D" id="3.40.850.10">
    <property type="entry name" value="Kinesin motor domain"/>
    <property type="match status" value="1"/>
</dbReference>
<dbReference type="SUPFAM" id="SSF52540">
    <property type="entry name" value="P-loop containing nucleoside triphosphate hydrolases"/>
    <property type="match status" value="1"/>
</dbReference>
<sequence length="482" mass="53144">RKIVQVVWFGSPVTFSFWFSIFLGFKKGPFWRSVEEVFKICSWGLQTRLNMSSARMPSTKTRESRKTTRPERPKVKPRPPTSLQLVRSMPLESRVGGGSSSADGGRKIELGAKLASLKEKDTKEKGKRDAKRKENLSYSSKRDERPSADAKDVGDAKGNEESPCRLETASGVERPPEEAEDMGDANWNEDLSYILKSTNGEDRSLGEAKDLRGAKGYEDSPYSLKTTFYKNRPLEEEEGEVRVSNPATAKMIPISPSRTESNWGDTSSFVMKKVSLVLLSFRLSSEIIPSDLRIKVLLSWMHKHFVDFCLSLLFQKLEAWCQLSNGDWALGTILSSSGSESVISLSDGGVSLSSPSGIFQVLKVNAESLLASNPEILDGVDDLMQLNDINQSIVIRLVFVYVIHGESGAGKTETAKIAMQYLAALGGGSGIEYEILQTNPILEAFGNARTLRNDNSSRFGKLTEIHFSVTGKISGASIQTCK</sequence>
<comment type="similarity">
    <text evidence="6">Belongs to the TRAFAC class myosin-kinesin ATPase superfamily. Myosin family.</text>
</comment>
<keyword evidence="3 6" id="KW-0518">Myosin</keyword>